<feature type="domain" description="Glucose-methanol-choline oxidoreductase N-terminal" evidence="6">
    <location>
        <begin position="238"/>
        <end position="252"/>
    </location>
</feature>
<dbReference type="Pfam" id="PF05199">
    <property type="entry name" value="GMC_oxred_C"/>
    <property type="match status" value="1"/>
</dbReference>
<dbReference type="SUPFAM" id="SSF54373">
    <property type="entry name" value="FAD-linked reductases, C-terminal domain"/>
    <property type="match status" value="1"/>
</dbReference>
<dbReference type="InterPro" id="IPR007867">
    <property type="entry name" value="GMC_OxRtase_C"/>
</dbReference>
<dbReference type="InterPro" id="IPR000172">
    <property type="entry name" value="GMC_OxRdtase_N"/>
</dbReference>
<sequence length="481" mass="50780">MVVKALRKTIVVIGSGAAGMFCANGLAERGDIDVILLEAGDDPGTPPPDWMRRDLATPDDVDWGHVDAGTGRPLLRGRVTGGCTSTNSAAALRGQPWCFDAWDIDGWRWDDVAPAFNALETDQQFGDRPEHGSTGPIPITRLSFGPVDAAFAAWATDQGHTWVDDQNAPAVLGVGHWPTNTKDGSVRYGVHEALLPRLRPHLRPRTTAKRLLFDGTRCVGVETGTGTIDADHVVVCAGAVETPALLLRSGIGPAAGLAEAGIPLVHDAPEVGANLQDHPWTVLQVRATDPAAPALRPVNGVLLRYEILADDRVEVHLYPHQAQPYLPGADPADVFLGLGLMRAVSRGSVRLTPGGATEVRLNHLADPQDATAFDLLLDDARKALDALRTVLVEPAGAWWRATNAAELLPGHLESYGHLVGTCRMGTDAGAVVDPTLAVIGVTGLSVADASIIPVSPRANTMLTSMMIGLRGAALVEANLPE</sequence>
<evidence type="ECO:0000259" key="6">
    <source>
        <dbReference type="PROSITE" id="PS00624"/>
    </source>
</evidence>
<evidence type="ECO:0000313" key="7">
    <source>
        <dbReference type="EMBL" id="RAK26416.1"/>
    </source>
</evidence>
<feature type="binding site" evidence="5">
    <location>
        <position position="79"/>
    </location>
    <ligand>
        <name>FAD</name>
        <dbReference type="ChEBI" id="CHEBI:57692"/>
    </ligand>
</feature>
<evidence type="ECO:0000256" key="5">
    <source>
        <dbReference type="PIRSR" id="PIRSR000137-2"/>
    </source>
</evidence>
<keyword evidence="4 5" id="KW-0274">FAD</keyword>
<evidence type="ECO:0000256" key="1">
    <source>
        <dbReference type="ARBA" id="ARBA00001974"/>
    </source>
</evidence>
<dbReference type="InterPro" id="IPR012132">
    <property type="entry name" value="GMC_OxRdtase"/>
</dbReference>
<dbReference type="GO" id="GO:0050660">
    <property type="term" value="F:flavin adenine dinucleotide binding"/>
    <property type="evidence" value="ECO:0007669"/>
    <property type="project" value="InterPro"/>
</dbReference>
<dbReference type="OrthoDB" id="9785276at2"/>
<dbReference type="PANTHER" id="PTHR11552">
    <property type="entry name" value="GLUCOSE-METHANOL-CHOLINE GMC OXIDOREDUCTASE"/>
    <property type="match status" value="1"/>
</dbReference>
<dbReference type="RefSeq" id="WP_111654545.1">
    <property type="nucleotide sequence ID" value="NZ_JACHWI010000006.1"/>
</dbReference>
<organism evidence="7 8">
    <name type="scientific">Actinoplanes lutulentus</name>
    <dbReference type="NCBI Taxonomy" id="1287878"/>
    <lineage>
        <taxon>Bacteria</taxon>
        <taxon>Bacillati</taxon>
        <taxon>Actinomycetota</taxon>
        <taxon>Actinomycetes</taxon>
        <taxon>Micromonosporales</taxon>
        <taxon>Micromonosporaceae</taxon>
        <taxon>Actinoplanes</taxon>
    </lineage>
</organism>
<dbReference type="Pfam" id="PF13450">
    <property type="entry name" value="NAD_binding_8"/>
    <property type="match status" value="1"/>
</dbReference>
<dbReference type="SUPFAM" id="SSF51905">
    <property type="entry name" value="FAD/NAD(P)-binding domain"/>
    <property type="match status" value="1"/>
</dbReference>
<name>A0A327Z696_9ACTN</name>
<evidence type="ECO:0000256" key="4">
    <source>
        <dbReference type="ARBA" id="ARBA00022827"/>
    </source>
</evidence>
<comment type="cofactor">
    <cofactor evidence="1 5">
        <name>FAD</name>
        <dbReference type="ChEBI" id="CHEBI:57692"/>
    </cofactor>
</comment>
<reference evidence="7 8" key="1">
    <citation type="submission" date="2018-06" db="EMBL/GenBank/DDBJ databases">
        <title>Genomic Encyclopedia of Type Strains, Phase III (KMG-III): the genomes of soil and plant-associated and newly described type strains.</title>
        <authorList>
            <person name="Whitman W."/>
        </authorList>
    </citation>
    <scope>NUCLEOTIDE SEQUENCE [LARGE SCALE GENOMIC DNA]</scope>
    <source>
        <strain evidence="7 8">CGMCC 4.7090</strain>
    </source>
</reference>
<dbReference type="AlphaFoldDB" id="A0A327Z696"/>
<keyword evidence="3" id="KW-0285">Flavoprotein</keyword>
<dbReference type="Proteomes" id="UP000249341">
    <property type="component" value="Unassembled WGS sequence"/>
</dbReference>
<proteinExistence type="inferred from homology"/>
<gene>
    <name evidence="7" type="ORF">B0I29_1276</name>
</gene>
<dbReference type="GO" id="GO:0016614">
    <property type="term" value="F:oxidoreductase activity, acting on CH-OH group of donors"/>
    <property type="evidence" value="ECO:0007669"/>
    <property type="project" value="InterPro"/>
</dbReference>
<dbReference type="PIRSF" id="PIRSF000137">
    <property type="entry name" value="Alcohol_oxidase"/>
    <property type="match status" value="1"/>
</dbReference>
<dbReference type="PROSITE" id="PS00624">
    <property type="entry name" value="GMC_OXRED_2"/>
    <property type="match status" value="1"/>
</dbReference>
<dbReference type="Pfam" id="PF00732">
    <property type="entry name" value="GMC_oxred_N"/>
    <property type="match status" value="1"/>
</dbReference>
<comment type="similarity">
    <text evidence="2">Belongs to the GMC oxidoreductase family.</text>
</comment>
<comment type="caution">
    <text evidence="7">The sequence shown here is derived from an EMBL/GenBank/DDBJ whole genome shotgun (WGS) entry which is preliminary data.</text>
</comment>
<keyword evidence="8" id="KW-1185">Reference proteome</keyword>
<dbReference type="EMBL" id="QLMJ01000027">
    <property type="protein sequence ID" value="RAK26416.1"/>
    <property type="molecule type" value="Genomic_DNA"/>
</dbReference>
<protein>
    <submittedName>
        <fullName evidence="7">Choline dehydrogenase</fullName>
    </submittedName>
</protein>
<feature type="binding site" evidence="5">
    <location>
        <position position="415"/>
    </location>
    <ligand>
        <name>substrate</name>
    </ligand>
</feature>
<dbReference type="PANTHER" id="PTHR11552:SF147">
    <property type="entry name" value="CHOLINE DEHYDROGENASE, MITOCHONDRIAL"/>
    <property type="match status" value="1"/>
</dbReference>
<evidence type="ECO:0000313" key="8">
    <source>
        <dbReference type="Proteomes" id="UP000249341"/>
    </source>
</evidence>
<dbReference type="InterPro" id="IPR036188">
    <property type="entry name" value="FAD/NAD-bd_sf"/>
</dbReference>
<evidence type="ECO:0000256" key="2">
    <source>
        <dbReference type="ARBA" id="ARBA00010790"/>
    </source>
</evidence>
<evidence type="ECO:0000256" key="3">
    <source>
        <dbReference type="ARBA" id="ARBA00022630"/>
    </source>
</evidence>
<dbReference type="Gene3D" id="3.30.410.40">
    <property type="match status" value="1"/>
</dbReference>
<dbReference type="Gene3D" id="3.50.50.60">
    <property type="entry name" value="FAD/NAD(P)-binding domain"/>
    <property type="match status" value="1"/>
</dbReference>
<accession>A0A327Z696</accession>